<evidence type="ECO:0000313" key="3">
    <source>
        <dbReference type="Proteomes" id="UP000499080"/>
    </source>
</evidence>
<dbReference type="OrthoDB" id="6628615at2759"/>
<proteinExistence type="predicted"/>
<organism evidence="2 3">
    <name type="scientific">Araneus ventricosus</name>
    <name type="common">Orbweaver spider</name>
    <name type="synonym">Epeira ventricosa</name>
    <dbReference type="NCBI Taxonomy" id="182803"/>
    <lineage>
        <taxon>Eukaryota</taxon>
        <taxon>Metazoa</taxon>
        <taxon>Ecdysozoa</taxon>
        <taxon>Arthropoda</taxon>
        <taxon>Chelicerata</taxon>
        <taxon>Arachnida</taxon>
        <taxon>Araneae</taxon>
        <taxon>Araneomorphae</taxon>
        <taxon>Entelegynae</taxon>
        <taxon>Araneoidea</taxon>
        <taxon>Araneidae</taxon>
        <taxon>Araneus</taxon>
    </lineage>
</organism>
<evidence type="ECO:0000256" key="1">
    <source>
        <dbReference type="SAM" id="MobiDB-lite"/>
    </source>
</evidence>
<gene>
    <name evidence="2" type="ORF">AVEN_243921_1</name>
</gene>
<protein>
    <submittedName>
        <fullName evidence="2">Uncharacterized protein</fullName>
    </submittedName>
</protein>
<keyword evidence="3" id="KW-1185">Reference proteome</keyword>
<feature type="region of interest" description="Disordered" evidence="1">
    <location>
        <begin position="32"/>
        <end position="68"/>
    </location>
</feature>
<name>A0A4Y2UUP1_ARAVE</name>
<sequence length="80" mass="9117">MWIQLREKEEINDDVLTDDFLSLDSDAETSETVTELAISDSVRNKNNTSTNCDEDEDGNDHDTEINKPSCDEMLKSFETI</sequence>
<comment type="caution">
    <text evidence="2">The sequence shown here is derived from an EMBL/GenBank/DDBJ whole genome shotgun (WGS) entry which is preliminary data.</text>
</comment>
<dbReference type="Proteomes" id="UP000499080">
    <property type="component" value="Unassembled WGS sequence"/>
</dbReference>
<dbReference type="EMBL" id="BGPR01039789">
    <property type="protein sequence ID" value="GBO15834.1"/>
    <property type="molecule type" value="Genomic_DNA"/>
</dbReference>
<accession>A0A4Y2UUP1</accession>
<dbReference type="AlphaFoldDB" id="A0A4Y2UUP1"/>
<evidence type="ECO:0000313" key="2">
    <source>
        <dbReference type="EMBL" id="GBO15834.1"/>
    </source>
</evidence>
<reference evidence="2 3" key="1">
    <citation type="journal article" date="2019" name="Sci. Rep.">
        <title>Orb-weaving spider Araneus ventricosus genome elucidates the spidroin gene catalogue.</title>
        <authorList>
            <person name="Kono N."/>
            <person name="Nakamura H."/>
            <person name="Ohtoshi R."/>
            <person name="Moran D.A.P."/>
            <person name="Shinohara A."/>
            <person name="Yoshida Y."/>
            <person name="Fujiwara M."/>
            <person name="Mori M."/>
            <person name="Tomita M."/>
            <person name="Arakawa K."/>
        </authorList>
    </citation>
    <scope>NUCLEOTIDE SEQUENCE [LARGE SCALE GENOMIC DNA]</scope>
</reference>